<gene>
    <name evidence="1" type="ORF">BCO71033_04457</name>
</gene>
<protein>
    <submittedName>
        <fullName evidence="1">Uncharacterized protein</fullName>
    </submittedName>
</protein>
<evidence type="ECO:0000313" key="1">
    <source>
        <dbReference type="EMBL" id="VWD39031.1"/>
    </source>
</evidence>
<dbReference type="EMBL" id="CABVQS010000020">
    <property type="protein sequence ID" value="VWD39031.1"/>
    <property type="molecule type" value="Genomic_DNA"/>
</dbReference>
<name>A0A6P2ZVI7_9BURK</name>
<dbReference type="Proteomes" id="UP000494109">
    <property type="component" value="Unassembled WGS sequence"/>
</dbReference>
<accession>A0A6P2ZVI7</accession>
<organism evidence="1 2">
    <name type="scientific">Burkholderia contaminans</name>
    <dbReference type="NCBI Taxonomy" id="488447"/>
    <lineage>
        <taxon>Bacteria</taxon>
        <taxon>Pseudomonadati</taxon>
        <taxon>Pseudomonadota</taxon>
        <taxon>Betaproteobacteria</taxon>
        <taxon>Burkholderiales</taxon>
        <taxon>Burkholderiaceae</taxon>
        <taxon>Burkholderia</taxon>
        <taxon>Burkholderia cepacia complex</taxon>
    </lineage>
</organism>
<dbReference type="AlphaFoldDB" id="A0A6P2ZVI7"/>
<proteinExistence type="predicted"/>
<reference evidence="1 2" key="1">
    <citation type="submission" date="2019-09" db="EMBL/GenBank/DDBJ databases">
        <authorList>
            <person name="Depoorter E."/>
        </authorList>
    </citation>
    <scope>NUCLEOTIDE SEQUENCE [LARGE SCALE GENOMIC DNA]</scope>
    <source>
        <strain evidence="1">R-71033</strain>
    </source>
</reference>
<sequence>MIIRSTLAMLVAATLTTAASAQVLREKTCR</sequence>
<evidence type="ECO:0000313" key="2">
    <source>
        <dbReference type="Proteomes" id="UP000494109"/>
    </source>
</evidence>